<accession>A0AC35GHD7</accession>
<name>A0AC35GHD7_9BILA</name>
<proteinExistence type="predicted"/>
<evidence type="ECO:0000313" key="1">
    <source>
        <dbReference type="Proteomes" id="UP000887580"/>
    </source>
</evidence>
<dbReference type="WBParaSite" id="PS1159_v2.g4985.t1">
    <property type="protein sequence ID" value="PS1159_v2.g4985.t1"/>
    <property type="gene ID" value="PS1159_v2.g4985"/>
</dbReference>
<dbReference type="Proteomes" id="UP000887580">
    <property type="component" value="Unplaced"/>
</dbReference>
<evidence type="ECO:0000313" key="2">
    <source>
        <dbReference type="WBParaSite" id="PS1159_v2.g4985.t1"/>
    </source>
</evidence>
<reference evidence="2" key="1">
    <citation type="submission" date="2022-11" db="UniProtKB">
        <authorList>
            <consortium name="WormBaseParasite"/>
        </authorList>
    </citation>
    <scope>IDENTIFICATION</scope>
</reference>
<protein>
    <submittedName>
        <fullName evidence="2">Katanin p80 subunit C-terminal domain-containing protein</fullName>
    </submittedName>
</protein>
<organism evidence="1 2">
    <name type="scientific">Panagrolaimus sp. PS1159</name>
    <dbReference type="NCBI Taxonomy" id="55785"/>
    <lineage>
        <taxon>Eukaryota</taxon>
        <taxon>Metazoa</taxon>
        <taxon>Ecdysozoa</taxon>
        <taxon>Nematoda</taxon>
        <taxon>Chromadorea</taxon>
        <taxon>Rhabditida</taxon>
        <taxon>Tylenchina</taxon>
        <taxon>Panagrolaimomorpha</taxon>
        <taxon>Panagrolaimoidea</taxon>
        <taxon>Panagrolaimidae</taxon>
        <taxon>Panagrolaimus</taxon>
    </lineage>
</organism>
<sequence length="675" mass="75799">MQTIWTHLLPSSSSSIAIKCGVIATQNKSIYVGNPLQHFSYDPFGQNRNMSSPRSLTSQMKLSNNERFLAFASDIVDLMDLERAKIVRQFTEHTNTINGICNENSSPHIWATVGMDKTMRIFDSRQHPGQILCIRNDFRHRCITYAPNSQMLFCGGENIFIFDIRGNAEFNSIKTSNQVLDLFCHPFDCVVAGCTDDRMIKVWDIDTKECLTQSFPFESQPQNILFEENGNALITCTNEKLYTCGWEPFHVISQLQWSKSKQSKFMIMNGENGILEGESPRQASMQNLSVNTLDIKIIDGIVLHLGITETPSKIDKNLGLRSVQIEHLLHPRNNDEEAVSVPSTTTSPSIIDRTPSPIESKFNPAYAPDDSESPPIISSPIMLSPTRTPTDCQPLIRKLPRSTSTSRSNLMKHQQQQHSPKKIPSSSNTIPSSSNTVTGTIRTRSSSTNSLHGTVQRTNSGGLEKKNREHLPPKAPAPQSRPQKQIQSTPIPKSTARRPSGCKSYEEMKQSSNNFISSIKNRKTGIQRIKATMKSRHNNEDEVFDEAISLSDKTVFVHLLHQLVSKPITLKLAARILPEIRFLLSHKNSNFIDTALDILDASVTQLKESIKQGIASNAQTIGVDIAAEQRQLLCIKCKESLTEIYVNVHFLTTKFNEEQHLYFNSIVDKFMELVS</sequence>